<evidence type="ECO:0000256" key="8">
    <source>
        <dbReference type="SAM" id="Phobius"/>
    </source>
</evidence>
<evidence type="ECO:0000256" key="7">
    <source>
        <dbReference type="RuleBase" id="RU362091"/>
    </source>
</evidence>
<comment type="similarity">
    <text evidence="2 7">Belongs to the sodium:solute symporter (SSF) (TC 2.A.21) family.</text>
</comment>
<keyword evidence="6 8" id="KW-0472">Membrane</keyword>
<feature type="transmembrane region" description="Helical" evidence="8">
    <location>
        <begin position="227"/>
        <end position="245"/>
    </location>
</feature>
<feature type="transmembrane region" description="Helical" evidence="8">
    <location>
        <begin position="425"/>
        <end position="442"/>
    </location>
</feature>
<keyword evidence="4 8" id="KW-0812">Transmembrane</keyword>
<dbReference type="InterPro" id="IPR038377">
    <property type="entry name" value="Na/Glc_symporter_sf"/>
</dbReference>
<dbReference type="Gene3D" id="1.20.1730.10">
    <property type="entry name" value="Sodium/glucose cotransporter"/>
    <property type="match status" value="1"/>
</dbReference>
<dbReference type="PANTHER" id="PTHR48086">
    <property type="entry name" value="SODIUM/PROLINE SYMPORTER-RELATED"/>
    <property type="match status" value="1"/>
</dbReference>
<evidence type="ECO:0000256" key="5">
    <source>
        <dbReference type="ARBA" id="ARBA00022989"/>
    </source>
</evidence>
<evidence type="ECO:0000256" key="6">
    <source>
        <dbReference type="ARBA" id="ARBA00023136"/>
    </source>
</evidence>
<dbReference type="PROSITE" id="PS50283">
    <property type="entry name" value="NA_SOLUT_SYMP_3"/>
    <property type="match status" value="1"/>
</dbReference>
<proteinExistence type="inferred from homology"/>
<dbReference type="RefSeq" id="WP_145075649.1">
    <property type="nucleotide sequence ID" value="NZ_CP036298.1"/>
</dbReference>
<protein>
    <submittedName>
        <fullName evidence="9">Sodium/pantothenate symporter</fullName>
    </submittedName>
</protein>
<keyword evidence="5 8" id="KW-1133">Transmembrane helix</keyword>
<feature type="transmembrane region" description="Helical" evidence="8">
    <location>
        <begin position="158"/>
        <end position="179"/>
    </location>
</feature>
<dbReference type="PANTHER" id="PTHR48086:SF7">
    <property type="entry name" value="SODIUM-SOLUTE SYMPORTER-RELATED"/>
    <property type="match status" value="1"/>
</dbReference>
<dbReference type="InterPro" id="IPR050277">
    <property type="entry name" value="Sodium:Solute_Symporter"/>
</dbReference>
<reference evidence="9 10" key="1">
    <citation type="submission" date="2019-02" db="EMBL/GenBank/DDBJ databases">
        <title>Deep-cultivation of Planctomycetes and their phenomic and genomic characterization uncovers novel biology.</title>
        <authorList>
            <person name="Wiegand S."/>
            <person name="Jogler M."/>
            <person name="Boedeker C."/>
            <person name="Pinto D."/>
            <person name="Vollmers J."/>
            <person name="Rivas-Marin E."/>
            <person name="Kohn T."/>
            <person name="Peeters S.H."/>
            <person name="Heuer A."/>
            <person name="Rast P."/>
            <person name="Oberbeckmann S."/>
            <person name="Bunk B."/>
            <person name="Jeske O."/>
            <person name="Meyerdierks A."/>
            <person name="Storesund J.E."/>
            <person name="Kallscheuer N."/>
            <person name="Luecker S."/>
            <person name="Lage O.M."/>
            <person name="Pohl T."/>
            <person name="Merkel B.J."/>
            <person name="Hornburger P."/>
            <person name="Mueller R.-W."/>
            <person name="Bruemmer F."/>
            <person name="Labrenz M."/>
            <person name="Spormann A.M."/>
            <person name="Op den Camp H."/>
            <person name="Overmann J."/>
            <person name="Amann R."/>
            <person name="Jetten M.S.M."/>
            <person name="Mascher T."/>
            <person name="Medema M.H."/>
            <person name="Devos D.P."/>
            <person name="Kaster A.-K."/>
            <person name="Ovreas L."/>
            <person name="Rohde M."/>
            <person name="Galperin M.Y."/>
            <person name="Jogler C."/>
        </authorList>
    </citation>
    <scope>NUCLEOTIDE SEQUENCE [LARGE SCALE GENOMIC DNA]</scope>
    <source>
        <strain evidence="9 10">Q31a</strain>
    </source>
</reference>
<feature type="transmembrane region" description="Helical" evidence="8">
    <location>
        <begin position="115"/>
        <end position="138"/>
    </location>
</feature>
<evidence type="ECO:0000313" key="9">
    <source>
        <dbReference type="EMBL" id="QDV23109.1"/>
    </source>
</evidence>
<keyword evidence="10" id="KW-1185">Reference proteome</keyword>
<gene>
    <name evidence="9" type="primary">panF</name>
    <name evidence="9" type="ORF">Q31a_14050</name>
</gene>
<feature type="transmembrane region" description="Helical" evidence="8">
    <location>
        <begin position="6"/>
        <end position="22"/>
    </location>
</feature>
<dbReference type="GO" id="GO:0005886">
    <property type="term" value="C:plasma membrane"/>
    <property type="evidence" value="ECO:0007669"/>
    <property type="project" value="TreeGrafter"/>
</dbReference>
<dbReference type="GO" id="GO:0022857">
    <property type="term" value="F:transmembrane transporter activity"/>
    <property type="evidence" value="ECO:0007669"/>
    <property type="project" value="InterPro"/>
</dbReference>
<evidence type="ECO:0000256" key="4">
    <source>
        <dbReference type="ARBA" id="ARBA00022692"/>
    </source>
</evidence>
<dbReference type="EMBL" id="CP036298">
    <property type="protein sequence ID" value="QDV23109.1"/>
    <property type="molecule type" value="Genomic_DNA"/>
</dbReference>
<evidence type="ECO:0000256" key="1">
    <source>
        <dbReference type="ARBA" id="ARBA00004141"/>
    </source>
</evidence>
<feature type="transmembrane region" description="Helical" evidence="8">
    <location>
        <begin position="399"/>
        <end position="418"/>
    </location>
</feature>
<dbReference type="InterPro" id="IPR001734">
    <property type="entry name" value="Na/solute_symporter"/>
</dbReference>
<feature type="transmembrane region" description="Helical" evidence="8">
    <location>
        <begin position="367"/>
        <end position="387"/>
    </location>
</feature>
<dbReference type="Proteomes" id="UP000318017">
    <property type="component" value="Chromosome"/>
</dbReference>
<feature type="transmembrane region" description="Helical" evidence="8">
    <location>
        <begin position="43"/>
        <end position="64"/>
    </location>
</feature>
<feature type="transmembrane region" description="Helical" evidence="8">
    <location>
        <begin position="186"/>
        <end position="207"/>
    </location>
</feature>
<dbReference type="CDD" id="cd11474">
    <property type="entry name" value="SLC5sbd_CHT"/>
    <property type="match status" value="1"/>
</dbReference>
<evidence type="ECO:0000256" key="3">
    <source>
        <dbReference type="ARBA" id="ARBA00022448"/>
    </source>
</evidence>
<feature type="transmembrane region" description="Helical" evidence="8">
    <location>
        <begin position="448"/>
        <end position="468"/>
    </location>
</feature>
<dbReference type="Pfam" id="PF00474">
    <property type="entry name" value="SSF"/>
    <property type="match status" value="1"/>
</dbReference>
<evidence type="ECO:0000256" key="2">
    <source>
        <dbReference type="ARBA" id="ARBA00006434"/>
    </source>
</evidence>
<organism evidence="9 10">
    <name type="scientific">Aureliella helgolandensis</name>
    <dbReference type="NCBI Taxonomy" id="2527968"/>
    <lineage>
        <taxon>Bacteria</taxon>
        <taxon>Pseudomonadati</taxon>
        <taxon>Planctomycetota</taxon>
        <taxon>Planctomycetia</taxon>
        <taxon>Pirellulales</taxon>
        <taxon>Pirellulaceae</taxon>
        <taxon>Aureliella</taxon>
    </lineage>
</organism>
<feature type="transmembrane region" description="Helical" evidence="8">
    <location>
        <begin position="76"/>
        <end position="94"/>
    </location>
</feature>
<feature type="transmembrane region" description="Helical" evidence="8">
    <location>
        <begin position="266"/>
        <end position="291"/>
    </location>
</feature>
<dbReference type="AlphaFoldDB" id="A0A518G3I9"/>
<comment type="subcellular location">
    <subcellularLocation>
        <location evidence="1">Membrane</location>
        <topology evidence="1">Multi-pass membrane protein</topology>
    </subcellularLocation>
</comment>
<feature type="transmembrane region" description="Helical" evidence="8">
    <location>
        <begin position="321"/>
        <end position="346"/>
    </location>
</feature>
<name>A0A518G3I9_9BACT</name>
<sequence length="488" mass="52642">MLTFAVFVYLLFTIAIGLYASSKIHGAKDFMVAGRSLPLYMNFTTVFATWFGAETVLSVSANFAHEGLHVIPGDPFGFAACLILVGLFFARAFYRMNLLTIGDFYHQRYGKSVEVFTSVVITLSYVGWAAAQLTALGLVLSVLGQGAGYEWLTINRGILIGAVIVVFYTTVGGMWSVALTDMIQTLVIIVGLLIIAGLMANMAGGVGTVFEAARDSDRLRLFPNEGMASWLTFLAGFLTAALGSIPQQDVFQRVTSAKDEQTAVRGTLLGGSFYLLFAFVPMFIAYAAVVIEPEYLAKFSSEDIREIQRTLPHIVMNMTPFWAQAIFFGALLSAILSTSSGTLLAPSSLFVENVLRPFLPGMSDKRLLLLLRLMLLVFASGATYQAITSNKTMYEMVEYAYSVTLVGALIPLALGLYWKGATTQGAVGSIFCGICAWLYVMYQCPEFIVPPQLCGLAASLVGMLLGSLTPQLISTPAQPATASSSVST</sequence>
<accession>A0A518G3I9</accession>
<dbReference type="KEGG" id="ahel:Q31a_14050"/>
<dbReference type="OrthoDB" id="9810181at2"/>
<evidence type="ECO:0000313" key="10">
    <source>
        <dbReference type="Proteomes" id="UP000318017"/>
    </source>
</evidence>
<keyword evidence="3" id="KW-0813">Transport</keyword>